<evidence type="ECO:0000313" key="2">
    <source>
        <dbReference type="Proteomes" id="UP000182101"/>
    </source>
</evidence>
<keyword evidence="1" id="KW-0614">Plasmid</keyword>
<dbReference type="AlphaFoldDB" id="A0AAC9JHQ9"/>
<proteinExistence type="predicted"/>
<accession>A0AAC9JHQ9</accession>
<dbReference type="EMBL" id="CP018025">
    <property type="protein sequence ID" value="APD91918.1"/>
    <property type="molecule type" value="Genomic_DNA"/>
</dbReference>
<dbReference type="RefSeq" id="WP_071960528.1">
    <property type="nucleotide sequence ID" value="NZ_CP018025.1"/>
</dbReference>
<geneLocation type="plasmid" evidence="2">
    <name>pamcp48-600</name>
</geneLocation>
<evidence type="ECO:0000313" key="1">
    <source>
        <dbReference type="EMBL" id="APD91918.1"/>
    </source>
</evidence>
<name>A0AAC9JHQ9_9ALTE</name>
<dbReference type="Proteomes" id="UP000182101">
    <property type="component" value="Plasmid pAMCP48-600"/>
</dbReference>
<gene>
    <name evidence="1" type="ORF">BM524_18535</name>
</gene>
<sequence length="243" mass="26292">MDVVNNLLKETAVTEGVLKNTGTPNPSVLSAQLIAKMIPSELSALVDKVNFLIKDDVDRNELKKLAREKGTSAVLTVAIAHALSGKPVEAEPSVKTELADRQKSLFPYLLSQSEKAQGYLVGFENTKGPERDNLWFYALGENAKGIICLGYDGEPRQVDANKLALSGLTKINGDAKSLKQKCRANLPKDLTPEDIVTVNFHVGKSTLPKSTHDQGKRALSLLVSSLPEVGAKSVLHNKDIPKI</sequence>
<protein>
    <submittedName>
        <fullName evidence="1">Uncharacterized protein</fullName>
    </submittedName>
</protein>
<reference evidence="1 2" key="1">
    <citation type="submission" date="2016-11" db="EMBL/GenBank/DDBJ databases">
        <title>Networking in microbes: conjugative elements and plasmids in the genus Alteromonas.</title>
        <authorList>
            <person name="Lopez-Perez M."/>
            <person name="Ramon-Marco N."/>
            <person name="Rodriguez-Valera F."/>
        </authorList>
    </citation>
    <scope>NUCLEOTIDE SEQUENCE [LARGE SCALE GENOMIC DNA]</scope>
    <source>
        <strain evidence="1 2">CP48</strain>
        <plasmid evidence="2">pamcp48-600</plasmid>
    </source>
</reference>
<organism evidence="1 2">
    <name type="scientific">Alteromonas mediterranea</name>
    <dbReference type="NCBI Taxonomy" id="314275"/>
    <lineage>
        <taxon>Bacteria</taxon>
        <taxon>Pseudomonadati</taxon>
        <taxon>Pseudomonadota</taxon>
        <taxon>Gammaproteobacteria</taxon>
        <taxon>Alteromonadales</taxon>
        <taxon>Alteromonadaceae</taxon>
        <taxon>Alteromonas/Salinimonas group</taxon>
        <taxon>Alteromonas</taxon>
    </lineage>
</organism>